<evidence type="ECO:0000313" key="3">
    <source>
        <dbReference type="Proteomes" id="UP001054837"/>
    </source>
</evidence>
<gene>
    <name evidence="2" type="ORF">CDAR_449731</name>
</gene>
<protein>
    <submittedName>
        <fullName evidence="2">Uncharacterized protein</fullName>
    </submittedName>
</protein>
<comment type="caution">
    <text evidence="2">The sequence shown here is derived from an EMBL/GenBank/DDBJ whole genome shotgun (WGS) entry which is preliminary data.</text>
</comment>
<dbReference type="GO" id="GO:0006357">
    <property type="term" value="P:regulation of transcription by RNA polymerase II"/>
    <property type="evidence" value="ECO:0007669"/>
    <property type="project" value="InterPro"/>
</dbReference>
<dbReference type="SUPFAM" id="SSF58026">
    <property type="entry name" value="Delta-sleep-inducing peptide immunoreactive peptide"/>
    <property type="match status" value="1"/>
</dbReference>
<evidence type="ECO:0000256" key="1">
    <source>
        <dbReference type="SAM" id="MobiDB-lite"/>
    </source>
</evidence>
<dbReference type="EMBL" id="BPLQ01004987">
    <property type="protein sequence ID" value="GIY12052.1"/>
    <property type="molecule type" value="Genomic_DNA"/>
</dbReference>
<organism evidence="2 3">
    <name type="scientific">Caerostris darwini</name>
    <dbReference type="NCBI Taxonomy" id="1538125"/>
    <lineage>
        <taxon>Eukaryota</taxon>
        <taxon>Metazoa</taxon>
        <taxon>Ecdysozoa</taxon>
        <taxon>Arthropoda</taxon>
        <taxon>Chelicerata</taxon>
        <taxon>Arachnida</taxon>
        <taxon>Araneae</taxon>
        <taxon>Araneomorphae</taxon>
        <taxon>Entelegynae</taxon>
        <taxon>Araneoidea</taxon>
        <taxon>Araneidae</taxon>
        <taxon>Caerostris</taxon>
    </lineage>
</organism>
<reference evidence="2 3" key="1">
    <citation type="submission" date="2021-06" db="EMBL/GenBank/DDBJ databases">
        <title>Caerostris darwini draft genome.</title>
        <authorList>
            <person name="Kono N."/>
            <person name="Arakawa K."/>
        </authorList>
    </citation>
    <scope>NUCLEOTIDE SEQUENCE [LARGE SCALE GENOMIC DNA]</scope>
</reference>
<dbReference type="Pfam" id="PF01166">
    <property type="entry name" value="TSC22"/>
    <property type="match status" value="1"/>
</dbReference>
<dbReference type="Gene3D" id="1.20.5.490">
    <property type="entry name" value="Single helix bin"/>
    <property type="match status" value="1"/>
</dbReference>
<evidence type="ECO:0000313" key="2">
    <source>
        <dbReference type="EMBL" id="GIY12052.1"/>
    </source>
</evidence>
<keyword evidence="3" id="KW-1185">Reference proteome</keyword>
<feature type="compositionally biased region" description="Basic and acidic residues" evidence="1">
    <location>
        <begin position="41"/>
        <end position="66"/>
    </location>
</feature>
<name>A0AAV4QS15_9ARAC</name>
<dbReference type="InterPro" id="IPR000580">
    <property type="entry name" value="TSC22/Bun"/>
</dbReference>
<sequence>MNLDSTLIQIFSSRFFTILEDQQSIHIDACKPGSNPACQKSEFDKSSRYGKTEFSESEKPNNKLPEDKENVFFTSRVTTVNHTQNIPANLQRLLRAYTKWHQTASPLKSQAPTNPISGVQSLPQAPNIVKHLVTVIAEDPIRKFLAKNCSMVAAKEVNVLKEEITELMGRISKFEYEDHYLRATATQQIIDQLNQSQLSSTTNIEYLWYKPMINDAEKE</sequence>
<accession>A0AAV4QS15</accession>
<feature type="region of interest" description="Disordered" evidence="1">
    <location>
        <begin position="36"/>
        <end position="66"/>
    </location>
</feature>
<proteinExistence type="predicted"/>
<dbReference type="Proteomes" id="UP001054837">
    <property type="component" value="Unassembled WGS sequence"/>
</dbReference>
<dbReference type="AlphaFoldDB" id="A0AAV4QS15"/>